<evidence type="ECO:0000256" key="3">
    <source>
        <dbReference type="ARBA" id="ARBA00023274"/>
    </source>
</evidence>
<organism evidence="5">
    <name type="scientific">Navicula ramosissima</name>
    <dbReference type="NCBI Taxonomy" id="265559"/>
    <lineage>
        <taxon>Eukaryota</taxon>
        <taxon>Sar</taxon>
        <taxon>Stramenopiles</taxon>
        <taxon>Ochrophyta</taxon>
        <taxon>Bacillariophyta</taxon>
        <taxon>Bacillariophyceae</taxon>
        <taxon>Bacillariophycidae</taxon>
        <taxon>Naviculales</taxon>
        <taxon>Naviculaceae</taxon>
        <taxon>Navicula</taxon>
    </lineage>
</organism>
<feature type="domain" description="Small ribosomal subunit protein uS3 C-terminal" evidence="4">
    <location>
        <begin position="179"/>
        <end position="240"/>
    </location>
</feature>
<evidence type="ECO:0000256" key="1">
    <source>
        <dbReference type="ARBA" id="ARBA00010761"/>
    </source>
</evidence>
<dbReference type="RefSeq" id="YP_009317752.1">
    <property type="nucleotide sequence ID" value="NC_031848.1"/>
</dbReference>
<dbReference type="EMBL" id="KX343079">
    <property type="protein sequence ID" value="AOY40392.1"/>
    <property type="molecule type" value="Genomic_DNA"/>
</dbReference>
<keyword evidence="2 5" id="KW-0689">Ribosomal protein</keyword>
<proteinExistence type="inferred from homology"/>
<evidence type="ECO:0000256" key="2">
    <source>
        <dbReference type="ARBA" id="ARBA00022980"/>
    </source>
</evidence>
<dbReference type="AlphaFoldDB" id="A0A343A6V4"/>
<geneLocation type="mitochondrion" evidence="5"/>
<evidence type="ECO:0000259" key="4">
    <source>
        <dbReference type="Pfam" id="PF00189"/>
    </source>
</evidence>
<dbReference type="GO" id="GO:0005840">
    <property type="term" value="C:ribosome"/>
    <property type="evidence" value="ECO:0007669"/>
    <property type="project" value="UniProtKB-KW"/>
</dbReference>
<dbReference type="Pfam" id="PF00189">
    <property type="entry name" value="Ribosomal_S3_C"/>
    <property type="match status" value="1"/>
</dbReference>
<comment type="similarity">
    <text evidence="1">Belongs to the universal ribosomal protein uS3 family.</text>
</comment>
<gene>
    <name evidence="5" type="primary">rps3</name>
    <name evidence="5" type="ORF">Nram.m30</name>
</gene>
<dbReference type="GO" id="GO:0006412">
    <property type="term" value="P:translation"/>
    <property type="evidence" value="ECO:0007669"/>
    <property type="project" value="InterPro"/>
</dbReference>
<name>A0A343A6V4_9STRA</name>
<evidence type="ECO:0000313" key="5">
    <source>
        <dbReference type="EMBL" id="AOY40392.1"/>
    </source>
</evidence>
<dbReference type="GeneID" id="30218204"/>
<dbReference type="InterPro" id="IPR036419">
    <property type="entry name" value="Ribosomal_S3_C_sf"/>
</dbReference>
<keyword evidence="5" id="KW-0496">Mitochondrion</keyword>
<accession>A0A343A6V4</accession>
<keyword evidence="3" id="KW-0687">Ribonucleoprotein</keyword>
<dbReference type="InterPro" id="IPR001351">
    <property type="entry name" value="Ribosomal_uS3_C"/>
</dbReference>
<dbReference type="SUPFAM" id="SSF54821">
    <property type="entry name" value="Ribosomal protein S3 C-terminal domain"/>
    <property type="match status" value="1"/>
</dbReference>
<dbReference type="GO" id="GO:0003735">
    <property type="term" value="F:structural constituent of ribosome"/>
    <property type="evidence" value="ECO:0007669"/>
    <property type="project" value="InterPro"/>
</dbReference>
<reference evidence="5" key="1">
    <citation type="journal article" date="2016" name="Mitochondrial DNA Part B Resour">
        <title>Complete mitochondrial genome of biraphid benthic diatom, Navicula ramosissima (Naviculales, Bacillariophyceae).</title>
        <authorList>
            <person name="An S.M."/>
            <person name="Noh J.H."/>
            <person name="Lee H.R."/>
            <person name="Choi D.H."/>
            <person name="Lee J.H."/>
            <person name="Yang E.C."/>
        </authorList>
    </citation>
    <scope>NUCLEOTIDE SEQUENCE</scope>
</reference>
<dbReference type="Gene3D" id="3.30.1140.32">
    <property type="entry name" value="Ribosomal protein S3, C-terminal domain"/>
    <property type="match status" value="1"/>
</dbReference>
<protein>
    <submittedName>
        <fullName evidence="5">Ribosomal protein S3</fullName>
    </submittedName>
</protein>
<dbReference type="GO" id="GO:1990904">
    <property type="term" value="C:ribonucleoprotein complex"/>
    <property type="evidence" value="ECO:0007669"/>
    <property type="project" value="UniProtKB-KW"/>
</dbReference>
<sequence>MNKYWKSKYFETNAKESHINIFRSLEIENYFKQLLKKKSYNLHTYRLNFSKSTLQVFVSAYQKTTTSERNSKLRTKKTELLINSKSILKTLNAFTKNRLHINLKTLNLNNHNQFNRPKLTLNLSRFRIPELEQLYPLLYTNKTQQNYLEFLLRNILKWQKGIIFFFNSLQKSLNLLLRQKNSRIKGIKIQIKGRLNNAARSNSRQIKVGMIPLMTKSRTISYSETTAFTPNGTIGIKIWISHKKFQI</sequence>